<reference evidence="3 4" key="1">
    <citation type="submission" date="2021-05" db="EMBL/GenBank/DDBJ databases">
        <title>Kineosporia and Streptomyces sp. nov. two new marine actinobacteria isolated from Coral.</title>
        <authorList>
            <person name="Buangrab K."/>
            <person name="Sutthacheep M."/>
            <person name="Yeemin T."/>
            <person name="Harunari E."/>
            <person name="Igarashi Y."/>
            <person name="Kanchanasin P."/>
            <person name="Tanasupawat S."/>
            <person name="Phongsopitanun W."/>
        </authorList>
    </citation>
    <scope>NUCLEOTIDE SEQUENCE [LARGE SCALE GENOMIC DNA]</scope>
    <source>
        <strain evidence="3 4">J2-2</strain>
    </source>
</reference>
<sequence length="576" mass="62917">MSTFADIPPRQLIPNDRNRVIAESAVTEMMASISALGILQTLLVVPINPTDPTDPLNPLNPLDPVEDRTSGERAEAEPLWRVIAGHTRREAALRLELPDVPCLIAQDAGEATELLRILGENLNRKGLSVLEEADYYRQLALLDVTPEQIESTLALPAERVRSRLALNDLPATARPQAAAAVEAGTLDLTQIAALNSFADDDKAMGRILKKDHTTWGFAHALAEETRKRERRETVDRLKAELTLAGVKIVPTPKNWPYTSREAEASTLLDTDGQPLDPEEVKTKPGFAAWINTDYTPRVIILCLDPEASGYTRTQRTRYVPDAERKAQAAAERERIAHHEALADAAQIRRRFLHEKYATAKTAKKLFPDALRFIAARPEKTRISNPQSADLALSLAGIPATLASLEDAAAGAGMDRLQRIVVARWLTTSENNLDSLTAQRWDVDPAAGVAYLDRLTAAGYELSEAEQRLHADITQLANATNDEDEDEAADEDDQDDEPDENDTMDDPKDDASFSADDAESPAPRDELDDEQAASEVSTPQTDPAGLDDIAKSAQKFEAVAPAGTDAVLDELVAASHH</sequence>
<gene>
    <name evidence="3" type="ORF">KIH74_35455</name>
</gene>
<evidence type="ECO:0000313" key="4">
    <source>
        <dbReference type="Proteomes" id="UP001197247"/>
    </source>
</evidence>
<comment type="caution">
    <text evidence="3">The sequence shown here is derived from an EMBL/GenBank/DDBJ whole genome shotgun (WGS) entry which is preliminary data.</text>
</comment>
<evidence type="ECO:0000256" key="1">
    <source>
        <dbReference type="SAM" id="MobiDB-lite"/>
    </source>
</evidence>
<dbReference type="PANTHER" id="PTHR33375:SF7">
    <property type="entry name" value="CHROMOSOME 2-PARTITIONING PROTEIN PARB-RELATED"/>
    <property type="match status" value="1"/>
</dbReference>
<dbReference type="Gene3D" id="1.10.10.2830">
    <property type="match status" value="1"/>
</dbReference>
<organism evidence="3 4">
    <name type="scientific">Kineosporia corallincola</name>
    <dbReference type="NCBI Taxonomy" id="2835133"/>
    <lineage>
        <taxon>Bacteria</taxon>
        <taxon>Bacillati</taxon>
        <taxon>Actinomycetota</taxon>
        <taxon>Actinomycetes</taxon>
        <taxon>Kineosporiales</taxon>
        <taxon>Kineosporiaceae</taxon>
        <taxon>Kineosporia</taxon>
    </lineage>
</organism>
<evidence type="ECO:0000313" key="3">
    <source>
        <dbReference type="EMBL" id="MBT0774295.1"/>
    </source>
</evidence>
<dbReference type="Gene3D" id="3.90.1530.30">
    <property type="match status" value="1"/>
</dbReference>
<feature type="compositionally biased region" description="Acidic residues" evidence="1">
    <location>
        <begin position="480"/>
        <end position="503"/>
    </location>
</feature>
<dbReference type="PANTHER" id="PTHR33375">
    <property type="entry name" value="CHROMOSOME-PARTITIONING PROTEIN PARB-RELATED"/>
    <property type="match status" value="1"/>
</dbReference>
<dbReference type="RefSeq" id="WP_214160835.1">
    <property type="nucleotide sequence ID" value="NZ_JAHBAY010000029.1"/>
</dbReference>
<accession>A0ABS5TU24</accession>
<keyword evidence="4" id="KW-1185">Reference proteome</keyword>
<dbReference type="InterPro" id="IPR003115">
    <property type="entry name" value="ParB_N"/>
</dbReference>
<dbReference type="SMART" id="SM00470">
    <property type="entry name" value="ParB"/>
    <property type="match status" value="1"/>
</dbReference>
<dbReference type="SUPFAM" id="SSF110849">
    <property type="entry name" value="ParB/Sulfiredoxin"/>
    <property type="match status" value="1"/>
</dbReference>
<name>A0ABS5TU24_9ACTN</name>
<feature type="region of interest" description="Disordered" evidence="1">
    <location>
        <begin position="477"/>
        <end position="546"/>
    </location>
</feature>
<dbReference type="InterPro" id="IPR036086">
    <property type="entry name" value="ParB/Sulfiredoxin_sf"/>
</dbReference>
<proteinExistence type="predicted"/>
<dbReference type="EMBL" id="JAHBAY010000029">
    <property type="protein sequence ID" value="MBT0774295.1"/>
    <property type="molecule type" value="Genomic_DNA"/>
</dbReference>
<feature type="domain" description="ParB-like N-terminal" evidence="2">
    <location>
        <begin position="5"/>
        <end position="122"/>
    </location>
</feature>
<dbReference type="InterPro" id="IPR050336">
    <property type="entry name" value="Chromosome_partition/occlusion"/>
</dbReference>
<protein>
    <recommendedName>
        <fullName evidence="2">ParB-like N-terminal domain-containing protein</fullName>
    </recommendedName>
</protein>
<dbReference type="Proteomes" id="UP001197247">
    <property type="component" value="Unassembled WGS sequence"/>
</dbReference>
<evidence type="ECO:0000259" key="2">
    <source>
        <dbReference type="SMART" id="SM00470"/>
    </source>
</evidence>